<feature type="compositionally biased region" description="Basic residues" evidence="1">
    <location>
        <begin position="317"/>
        <end position="328"/>
    </location>
</feature>
<evidence type="ECO:0000313" key="3">
    <source>
        <dbReference type="Proteomes" id="UP001159363"/>
    </source>
</evidence>
<organism evidence="2 3">
    <name type="scientific">Dryococelus australis</name>
    <dbReference type="NCBI Taxonomy" id="614101"/>
    <lineage>
        <taxon>Eukaryota</taxon>
        <taxon>Metazoa</taxon>
        <taxon>Ecdysozoa</taxon>
        <taxon>Arthropoda</taxon>
        <taxon>Hexapoda</taxon>
        <taxon>Insecta</taxon>
        <taxon>Pterygota</taxon>
        <taxon>Neoptera</taxon>
        <taxon>Polyneoptera</taxon>
        <taxon>Phasmatodea</taxon>
        <taxon>Verophasmatodea</taxon>
        <taxon>Anareolatae</taxon>
        <taxon>Phasmatidae</taxon>
        <taxon>Eurycanthinae</taxon>
        <taxon>Dryococelus</taxon>
    </lineage>
</organism>
<dbReference type="EMBL" id="JARBHB010000005">
    <property type="protein sequence ID" value="KAJ8882832.1"/>
    <property type="molecule type" value="Genomic_DNA"/>
</dbReference>
<name>A0ABQ9HF09_9NEOP</name>
<evidence type="ECO:0000256" key="1">
    <source>
        <dbReference type="SAM" id="MobiDB-lite"/>
    </source>
</evidence>
<comment type="caution">
    <text evidence="2">The sequence shown here is derived from an EMBL/GenBank/DDBJ whole genome shotgun (WGS) entry which is preliminary data.</text>
</comment>
<feature type="region of interest" description="Disordered" evidence="1">
    <location>
        <begin position="294"/>
        <end position="336"/>
    </location>
</feature>
<gene>
    <name evidence="2" type="ORF">PR048_014646</name>
</gene>
<protein>
    <submittedName>
        <fullName evidence="2">Uncharacterized protein</fullName>
    </submittedName>
</protein>
<keyword evidence="3" id="KW-1185">Reference proteome</keyword>
<reference evidence="2 3" key="1">
    <citation type="submission" date="2023-02" db="EMBL/GenBank/DDBJ databases">
        <title>LHISI_Scaffold_Assembly.</title>
        <authorList>
            <person name="Stuart O.P."/>
            <person name="Cleave R."/>
            <person name="Magrath M.J.L."/>
            <person name="Mikheyev A.S."/>
        </authorList>
    </citation>
    <scope>NUCLEOTIDE SEQUENCE [LARGE SCALE GENOMIC DNA]</scope>
    <source>
        <strain evidence="2">Daus_M_001</strain>
        <tissue evidence="2">Leg muscle</tissue>
    </source>
</reference>
<evidence type="ECO:0000313" key="2">
    <source>
        <dbReference type="EMBL" id="KAJ8882832.1"/>
    </source>
</evidence>
<accession>A0ABQ9HF09</accession>
<proteinExistence type="predicted"/>
<dbReference type="Proteomes" id="UP001159363">
    <property type="component" value="Chromosome 4"/>
</dbReference>
<feature type="non-terminal residue" evidence="2">
    <location>
        <position position="576"/>
    </location>
</feature>
<feature type="region of interest" description="Disordered" evidence="1">
    <location>
        <begin position="365"/>
        <end position="388"/>
    </location>
</feature>
<sequence>MDVTVSRFWRQWEEEGTHPTRSIRETEMRVLASHQGEPGSILGGITTEIVPEYSASRRYFSGISRLPRPCIPVLLHSHLISPSSSQDLVVKSRPNLSTLEPGGRLYLQQGEGEAEDEGGGDADGDDGRAEQCVLPPPCVPQGTVLLRRHLLLQGDCLPALVPRQRLAALACGTTTLSSQYSPVLLLMAFHRLLTMRPLHTSFNQSGSRGGRAVRLLASQKCETGSILIRVTFGFSQMGIVLNDAADRRDFSGISISPTLQFRRFYILTSFHSHRLSKPRCMQPPNGLSMEQHRNKGAGEMGDPRGNPPTSGIVRHDSHMRKSRGRHRRESNPVLLGGRQPSWNAFAAPQRHRVDIVRTCAPGLSVRRGPQVSRKDTKVTAVGGAGRTKPTGEPVAAAAVTGYGGALAAGQAAAGGGGVEAQRGAAGDAGARPGAAAAAAAGVARPAQLRAGVVVLRAEAPHAHTGLQGRGRAARSAASRTLTYKYHTRRLARSPSTKANWVQSPAGSLNWESCRTMPLVGGFSRGSPTVAGAAMVVALVTAGVGAEEALRTVRAALVAGQQPPAGAGDALVAPPPA</sequence>